<feature type="region of interest" description="Disordered" evidence="1">
    <location>
        <begin position="1"/>
        <end position="32"/>
    </location>
</feature>
<dbReference type="Gramene" id="MELO3C028748.2.1">
    <property type="protein sequence ID" value="MELO3C028748.2.1"/>
    <property type="gene ID" value="MELO3C028748.2"/>
</dbReference>
<accession>A0A9I9E4S9</accession>
<proteinExistence type="predicted"/>
<reference evidence="2" key="1">
    <citation type="submission" date="2023-03" db="UniProtKB">
        <authorList>
            <consortium name="EnsemblPlants"/>
        </authorList>
    </citation>
    <scope>IDENTIFICATION</scope>
</reference>
<dbReference type="EnsemblPlants" id="MELO3C028748.2.1">
    <property type="protein sequence ID" value="MELO3C028748.2.1"/>
    <property type="gene ID" value="MELO3C028748.2"/>
</dbReference>
<name>A0A9I9E4S9_CUCME</name>
<feature type="compositionally biased region" description="Basic and acidic residues" evidence="1">
    <location>
        <begin position="1"/>
        <end position="18"/>
    </location>
</feature>
<protein>
    <submittedName>
        <fullName evidence="2">Uncharacterized protein</fullName>
    </submittedName>
</protein>
<evidence type="ECO:0000256" key="1">
    <source>
        <dbReference type="SAM" id="MobiDB-lite"/>
    </source>
</evidence>
<sequence length="66" mass="7603">MEEERGRRRPWEVKETGRKSVAGETANDHSFGFHPNPFLSNAVRIEIWSPKVHFHSEPNPSSDSML</sequence>
<organism evidence="2">
    <name type="scientific">Cucumis melo</name>
    <name type="common">Muskmelon</name>
    <dbReference type="NCBI Taxonomy" id="3656"/>
    <lineage>
        <taxon>Eukaryota</taxon>
        <taxon>Viridiplantae</taxon>
        <taxon>Streptophyta</taxon>
        <taxon>Embryophyta</taxon>
        <taxon>Tracheophyta</taxon>
        <taxon>Spermatophyta</taxon>
        <taxon>Magnoliopsida</taxon>
        <taxon>eudicotyledons</taxon>
        <taxon>Gunneridae</taxon>
        <taxon>Pentapetalae</taxon>
        <taxon>rosids</taxon>
        <taxon>fabids</taxon>
        <taxon>Cucurbitales</taxon>
        <taxon>Cucurbitaceae</taxon>
        <taxon>Benincaseae</taxon>
        <taxon>Cucumis</taxon>
    </lineage>
</organism>
<evidence type="ECO:0000313" key="2">
    <source>
        <dbReference type="EnsemblPlants" id="MELO3C028748.2.1"/>
    </source>
</evidence>
<dbReference type="AlphaFoldDB" id="A0A9I9E4S9"/>